<evidence type="ECO:0000259" key="2">
    <source>
        <dbReference type="Pfam" id="PF02896"/>
    </source>
</evidence>
<dbReference type="Proteomes" id="UP001273935">
    <property type="component" value="Unassembled WGS sequence"/>
</dbReference>
<dbReference type="InterPro" id="IPR040442">
    <property type="entry name" value="Pyrv_kinase-like_dom_sf"/>
</dbReference>
<name>A0ABU3Y167_9GAMM</name>
<reference evidence="3 4" key="1">
    <citation type="submission" date="2023-10" db="EMBL/GenBank/DDBJ databases">
        <title>Pseudomonas otitidis isolated from a paediatric patient with cystic fibrosis in Chile.</title>
        <authorList>
            <person name="Amsteins-Romero L."/>
            <person name="Opazo-Capurro A."/>
            <person name="Matus-Kohler M."/>
            <person name="Gonzalez-Rocha G."/>
        </authorList>
    </citation>
    <scope>NUCLEOTIDE SEQUENCE [LARGE SCALE GENOMIC DNA]</scope>
    <source>
        <strain evidence="3 4">P-714</strain>
    </source>
</reference>
<protein>
    <submittedName>
        <fullName evidence="3">PEP-binding protein</fullName>
    </submittedName>
</protein>
<dbReference type="InterPro" id="IPR000121">
    <property type="entry name" value="PEP_util_C"/>
</dbReference>
<accession>A0ABU3Y167</accession>
<dbReference type="InterPro" id="IPR015813">
    <property type="entry name" value="Pyrv/PenolPyrv_kinase-like_dom"/>
</dbReference>
<evidence type="ECO:0000256" key="1">
    <source>
        <dbReference type="ARBA" id="ARBA00022723"/>
    </source>
</evidence>
<comment type="caution">
    <text evidence="3">The sequence shown here is derived from an EMBL/GenBank/DDBJ whole genome shotgun (WGS) entry which is preliminary data.</text>
</comment>
<keyword evidence="4" id="KW-1185">Reference proteome</keyword>
<proteinExistence type="predicted"/>
<organism evidence="3 4">
    <name type="scientific">Metapseudomonas otitidis</name>
    <dbReference type="NCBI Taxonomy" id="319939"/>
    <lineage>
        <taxon>Bacteria</taxon>
        <taxon>Pseudomonadati</taxon>
        <taxon>Pseudomonadota</taxon>
        <taxon>Gammaproteobacteria</taxon>
        <taxon>Pseudomonadales</taxon>
        <taxon>Pseudomonadaceae</taxon>
        <taxon>Metapseudomonas</taxon>
    </lineage>
</organism>
<evidence type="ECO:0000313" key="4">
    <source>
        <dbReference type="Proteomes" id="UP001273935"/>
    </source>
</evidence>
<keyword evidence="1" id="KW-0479">Metal-binding</keyword>
<dbReference type="Pfam" id="PF02896">
    <property type="entry name" value="PEP-utilizers_C"/>
    <property type="match status" value="1"/>
</dbReference>
<gene>
    <name evidence="3" type="ORF">R0G64_31405</name>
</gene>
<evidence type="ECO:0000313" key="3">
    <source>
        <dbReference type="EMBL" id="MDV3443912.1"/>
    </source>
</evidence>
<feature type="non-terminal residue" evidence="3">
    <location>
        <position position="30"/>
    </location>
</feature>
<dbReference type="SUPFAM" id="SSF51621">
    <property type="entry name" value="Phosphoenolpyruvate/pyruvate domain"/>
    <property type="match status" value="1"/>
</dbReference>
<feature type="domain" description="PEP-utilising enzyme C-terminal" evidence="2">
    <location>
        <begin position="3"/>
        <end position="28"/>
    </location>
</feature>
<dbReference type="EMBL" id="JAWJUL010000371">
    <property type="protein sequence ID" value="MDV3443912.1"/>
    <property type="molecule type" value="Genomic_DNA"/>
</dbReference>
<sequence length="30" mass="2994">MLKVVNDAHAEGKPVSICGEMAGDPAAAVL</sequence>
<dbReference type="Gene3D" id="3.20.20.60">
    <property type="entry name" value="Phosphoenolpyruvate-binding domains"/>
    <property type="match status" value="1"/>
</dbReference>